<dbReference type="KEGG" id="rjg:CCGE525_37645"/>
<dbReference type="InterPro" id="IPR051455">
    <property type="entry name" value="Bact_solute-bind_prot3"/>
</dbReference>
<dbReference type="AlphaFoldDB" id="A0A387G1M3"/>
<keyword evidence="6" id="KW-0614">Plasmid</keyword>
<evidence type="ECO:0000313" key="6">
    <source>
        <dbReference type="EMBL" id="AYG64453.1"/>
    </source>
</evidence>
<geneLocation type="plasmid" evidence="7">
    <name>prccge525a</name>
</geneLocation>
<name>A0A387G1M3_9HYPH</name>
<feature type="transmembrane region" description="Helical" evidence="5">
    <location>
        <begin position="448"/>
        <end position="472"/>
    </location>
</feature>
<feature type="transmembrane region" description="Helical" evidence="5">
    <location>
        <begin position="94"/>
        <end position="119"/>
    </location>
</feature>
<dbReference type="PANTHER" id="PTHR30085">
    <property type="entry name" value="AMINO ACID ABC TRANSPORTER PERMEASE"/>
    <property type="match status" value="1"/>
</dbReference>
<dbReference type="RefSeq" id="WP_120709343.1">
    <property type="nucleotide sequence ID" value="NZ_CP032697.1"/>
</dbReference>
<dbReference type="OrthoDB" id="8404604at2"/>
<accession>A0A387G1M3</accession>
<dbReference type="SUPFAM" id="SSF53850">
    <property type="entry name" value="Periplasmic binding protein-like II"/>
    <property type="match status" value="1"/>
</dbReference>
<gene>
    <name evidence="6" type="ORF">CCGE525_37645</name>
</gene>
<evidence type="ECO:0000313" key="7">
    <source>
        <dbReference type="Proteomes" id="UP000282195"/>
    </source>
</evidence>
<reference evidence="6 7" key="1">
    <citation type="submission" date="2018-10" db="EMBL/GenBank/DDBJ databases">
        <title>Rhizobium etli, R. leguminosarum and a new Rhizobium genospecies from Phaseolus dumosus.</title>
        <authorList>
            <person name="Ramirez-Puebla S.T."/>
            <person name="Rogel-Hernandez M.A."/>
            <person name="Guerrero G."/>
            <person name="Ormeno-Orrillo E."/>
            <person name="Martinez-Romero J.C."/>
            <person name="Negrete-Yankelevich S."/>
            <person name="Martinez-Romero E."/>
        </authorList>
    </citation>
    <scope>NUCLEOTIDE SEQUENCE [LARGE SCALE GENOMIC DNA]</scope>
    <source>
        <strain evidence="6 7">CCGE525</strain>
        <plasmid evidence="7">prccge525a</plasmid>
    </source>
</reference>
<dbReference type="Gene3D" id="3.40.190.10">
    <property type="entry name" value="Periplasmic binding protein-like II"/>
    <property type="match status" value="2"/>
</dbReference>
<sequence length="1031" mass="115565">MSDKVVNVWPQDVPVSLWSYHLLQPEQRDLLPLMGVRLEWNFVFAFLLGAALVAVFAWQRFRQPSSQPDEYDYEVVKRLAPTQLRGGDAMRQAYFYYAGILVAIYAALTFFGGLVFKAVNYIPMAGLEVDIGRDTLTSPSWPLTLAIGMAGFAPLLKPVEIVETWLRRQVHGWVGVPMQLKERTRRLLLTLDQHTRPAVQKAILANGNSHKPAQTNGNGPGVAAEERAGEDPIAQKVKSVKPWLRILLERTSNFAPLIRKWTELEIMTEAIRDPGSWPDTLVLDELQTLAREQRQTAESALLALEDLIECAYPEESKEGVANGSPDQEAEKEVHARQRRQVETMLEDTVAKIDKSRLELAAILAVYAERSPYLEEASGWTGQRRGKASDLHRSLKVAVKEIAPPERRLETGFWVLILLPPIFCTYALMTRLGLHSPLSDVDLTAMTVFATAALETLQVAVIFWLPVLAVMALRQYLTDLDKRRHLGNLHTRRQSAERMIYYIAIAAVVAAFGLTLLAMFWTALIAENTDRFLDLLYTRKQSAFGVFLPKSVCAAIFACFVVRASERRAQGKVPAVVYGAIAAVTTTAVVLGLNLAWLSGCLTDVACTPFQTLKAIYFNPERQVLYRFYNLTDLIVCFTVVFVAVTNAAWPPHAPETGPVQQKMRERLGLARIVTSVLLVASFAITLALSGRTVAEEIDPQSPAAEPTTVKAGFRADAEPFSYKAGPLSTQRYRGYAADLCYSIFANSPYHLDEVLVTAADRFQRLQTDAPKEKKIDILCDPTTLRFWRNNETIDGYFSPIVFVTGVSYLVRRVSGSRAGTDFAYVENTTAEQVALRACEVNLFGANSSSDKPVDCTSQLAQYESCRQAPGVAARQPPVRLCPFPTYNALTDWFCSQQLGRQQVYFGDREIIQAKFDSWRVARDCREQDVERFAAFYTYEPYALLVSRDQPELARFVQRRVYDFFSHRAKAISLFTTYFPDVQMSPMMANLMLLNGIDEPMYDTVPSYLFNQKSGVEPPSDTEPTKSADQGQ</sequence>
<keyword evidence="2" id="KW-0813">Transport</keyword>
<feature type="transmembrane region" description="Helical" evidence="5">
    <location>
        <begin position="627"/>
        <end position="649"/>
    </location>
</feature>
<feature type="transmembrane region" description="Helical" evidence="5">
    <location>
        <begin position="542"/>
        <end position="562"/>
    </location>
</feature>
<feature type="region of interest" description="Disordered" evidence="4">
    <location>
        <begin position="315"/>
        <end position="338"/>
    </location>
</feature>
<proteinExistence type="inferred from homology"/>
<feature type="transmembrane region" description="Helical" evidence="5">
    <location>
        <begin position="498"/>
        <end position="522"/>
    </location>
</feature>
<evidence type="ECO:0000256" key="4">
    <source>
        <dbReference type="SAM" id="MobiDB-lite"/>
    </source>
</evidence>
<dbReference type="GO" id="GO:0006865">
    <property type="term" value="P:amino acid transport"/>
    <property type="evidence" value="ECO:0007669"/>
    <property type="project" value="TreeGrafter"/>
</dbReference>
<feature type="compositionally biased region" description="Basic and acidic residues" evidence="4">
    <location>
        <begin position="328"/>
        <end position="338"/>
    </location>
</feature>
<feature type="transmembrane region" description="Helical" evidence="5">
    <location>
        <begin position="410"/>
        <end position="428"/>
    </location>
</feature>
<organism evidence="6 7">
    <name type="scientific">Rhizobium jaguaris</name>
    <dbReference type="NCBI Taxonomy" id="1312183"/>
    <lineage>
        <taxon>Bacteria</taxon>
        <taxon>Pseudomonadati</taxon>
        <taxon>Pseudomonadota</taxon>
        <taxon>Alphaproteobacteria</taxon>
        <taxon>Hyphomicrobiales</taxon>
        <taxon>Rhizobiaceae</taxon>
        <taxon>Rhizobium/Agrobacterium group</taxon>
        <taxon>Rhizobium</taxon>
    </lineage>
</organism>
<feature type="region of interest" description="Disordered" evidence="4">
    <location>
        <begin position="1012"/>
        <end position="1031"/>
    </location>
</feature>
<keyword evidence="5" id="KW-0472">Membrane</keyword>
<feature type="transmembrane region" description="Helical" evidence="5">
    <location>
        <begin position="574"/>
        <end position="596"/>
    </location>
</feature>
<evidence type="ECO:0000256" key="5">
    <source>
        <dbReference type="SAM" id="Phobius"/>
    </source>
</evidence>
<keyword evidence="7" id="KW-1185">Reference proteome</keyword>
<dbReference type="EMBL" id="CP032697">
    <property type="protein sequence ID" value="AYG64453.1"/>
    <property type="molecule type" value="Genomic_DNA"/>
</dbReference>
<dbReference type="Proteomes" id="UP000282195">
    <property type="component" value="Plasmid pRCCGE525a"/>
</dbReference>
<evidence type="ECO:0000256" key="3">
    <source>
        <dbReference type="ARBA" id="ARBA00022729"/>
    </source>
</evidence>
<dbReference type="GO" id="GO:0005576">
    <property type="term" value="C:extracellular region"/>
    <property type="evidence" value="ECO:0007669"/>
    <property type="project" value="TreeGrafter"/>
</dbReference>
<evidence type="ECO:0000256" key="2">
    <source>
        <dbReference type="ARBA" id="ARBA00022448"/>
    </source>
</evidence>
<dbReference type="PANTHER" id="PTHR30085:SF6">
    <property type="entry name" value="ABC TRANSPORTER GLUTAMINE-BINDING PROTEIN GLNH"/>
    <property type="match status" value="1"/>
</dbReference>
<feature type="transmembrane region" description="Helical" evidence="5">
    <location>
        <begin position="669"/>
        <end position="688"/>
    </location>
</feature>
<dbReference type="GO" id="GO:0030288">
    <property type="term" value="C:outer membrane-bounded periplasmic space"/>
    <property type="evidence" value="ECO:0007669"/>
    <property type="project" value="TreeGrafter"/>
</dbReference>
<feature type="region of interest" description="Disordered" evidence="4">
    <location>
        <begin position="207"/>
        <end position="227"/>
    </location>
</feature>
<evidence type="ECO:0000256" key="1">
    <source>
        <dbReference type="ARBA" id="ARBA00010333"/>
    </source>
</evidence>
<protein>
    <submittedName>
        <fullName evidence="6">Uncharacterized protein</fullName>
    </submittedName>
</protein>
<keyword evidence="5" id="KW-1133">Transmembrane helix</keyword>
<feature type="transmembrane region" description="Helical" evidence="5">
    <location>
        <begin position="40"/>
        <end position="58"/>
    </location>
</feature>
<keyword evidence="5" id="KW-0812">Transmembrane</keyword>
<comment type="similarity">
    <text evidence="1">Belongs to the bacterial solute-binding protein 3 family.</text>
</comment>
<keyword evidence="3" id="KW-0732">Signal</keyword>
<feature type="compositionally biased region" description="Polar residues" evidence="4">
    <location>
        <begin position="207"/>
        <end position="217"/>
    </location>
</feature>